<keyword evidence="2" id="KW-1185">Reference proteome</keyword>
<reference evidence="1 2" key="1">
    <citation type="journal article" date="2015" name="Genome Biol. Evol.">
        <title>Phylogenomic analyses indicate that early fungi evolved digesting cell walls of algal ancestors of land plants.</title>
        <authorList>
            <person name="Chang Y."/>
            <person name="Wang S."/>
            <person name="Sekimoto S."/>
            <person name="Aerts A.L."/>
            <person name="Choi C."/>
            <person name="Clum A."/>
            <person name="LaButti K.M."/>
            <person name="Lindquist E.A."/>
            <person name="Yee Ngan C."/>
            <person name="Ohm R.A."/>
            <person name="Salamov A.A."/>
            <person name="Grigoriev I.V."/>
            <person name="Spatafora J.W."/>
            <person name="Berbee M.L."/>
        </authorList>
    </citation>
    <scope>NUCLEOTIDE SEQUENCE [LARGE SCALE GENOMIC DNA]</scope>
    <source>
        <strain evidence="1 2">JEL478</strain>
    </source>
</reference>
<evidence type="ECO:0000313" key="1">
    <source>
        <dbReference type="EMBL" id="KXS11105.1"/>
    </source>
</evidence>
<organism evidence="1 2">
    <name type="scientific">Gonapodya prolifera (strain JEL478)</name>
    <name type="common">Monoblepharis prolifera</name>
    <dbReference type="NCBI Taxonomy" id="1344416"/>
    <lineage>
        <taxon>Eukaryota</taxon>
        <taxon>Fungi</taxon>
        <taxon>Fungi incertae sedis</taxon>
        <taxon>Chytridiomycota</taxon>
        <taxon>Chytridiomycota incertae sedis</taxon>
        <taxon>Monoblepharidomycetes</taxon>
        <taxon>Monoblepharidales</taxon>
        <taxon>Gonapodyaceae</taxon>
        <taxon>Gonapodya</taxon>
    </lineage>
</organism>
<sequence>MTLPESLTPPLTLILRVQLPALERTLGDFVVPADPGRHGVIGQVELLGGGRAGFEGRKFGAESGVPVEEGVDVGLGWYRQGWEVEYIDFSATPPPYTPFDPIPPNRQSRPVVQHVLRTNIASPYHGLERIPPRDVSETLQKVVRGISPFRNVRFCSLNIVAGVIPAPLVFNLPTPWISTQGGPSKQVESGSSTRLLERTLFCFPNARFLDVENRNLGVTSFLENFDGHASHENLEILDLGFITTLMLECCLKCPKSFSEDVSLDSANFKSGSMP</sequence>
<dbReference type="EMBL" id="KQ965809">
    <property type="protein sequence ID" value="KXS11105.1"/>
    <property type="molecule type" value="Genomic_DNA"/>
</dbReference>
<accession>A0A139A3Q5</accession>
<dbReference type="Proteomes" id="UP000070544">
    <property type="component" value="Unassembled WGS sequence"/>
</dbReference>
<name>A0A139A3Q5_GONPJ</name>
<proteinExistence type="predicted"/>
<protein>
    <submittedName>
        <fullName evidence="1">Uncharacterized protein</fullName>
    </submittedName>
</protein>
<gene>
    <name evidence="1" type="ORF">M427DRAFT_47521</name>
</gene>
<evidence type="ECO:0000313" key="2">
    <source>
        <dbReference type="Proteomes" id="UP000070544"/>
    </source>
</evidence>
<dbReference type="AlphaFoldDB" id="A0A139A3Q5"/>